<feature type="transmembrane region" description="Helical" evidence="2">
    <location>
        <begin position="71"/>
        <end position="91"/>
    </location>
</feature>
<evidence type="ECO:0000256" key="1">
    <source>
        <dbReference type="SAM" id="MobiDB-lite"/>
    </source>
</evidence>
<feature type="transmembrane region" description="Helical" evidence="2">
    <location>
        <begin position="212"/>
        <end position="233"/>
    </location>
</feature>
<dbReference type="Proteomes" id="UP000029078">
    <property type="component" value="Unassembled WGS sequence"/>
</dbReference>
<feature type="transmembrane region" description="Helical" evidence="2">
    <location>
        <begin position="133"/>
        <end position="151"/>
    </location>
</feature>
<protein>
    <submittedName>
        <fullName evidence="3">TraX family protein</fullName>
    </submittedName>
</protein>
<feature type="transmembrane region" description="Helical" evidence="2">
    <location>
        <begin position="158"/>
        <end position="176"/>
    </location>
</feature>
<dbReference type="EMBL" id="JGZL01000010">
    <property type="protein sequence ID" value="KFI88199.1"/>
    <property type="molecule type" value="Genomic_DNA"/>
</dbReference>
<feature type="transmembrane region" description="Helical" evidence="2">
    <location>
        <begin position="32"/>
        <end position="59"/>
    </location>
</feature>
<comment type="caution">
    <text evidence="3">The sequence shown here is derived from an EMBL/GenBank/DDBJ whole genome shotgun (WGS) entry which is preliminary data.</text>
</comment>
<keyword evidence="2" id="KW-1133">Transmembrane helix</keyword>
<name>A0A087CY49_BIFRU</name>
<evidence type="ECO:0000256" key="2">
    <source>
        <dbReference type="SAM" id="Phobius"/>
    </source>
</evidence>
<organism evidence="3 4">
    <name type="scientific">Bifidobacterium ruminantium</name>
    <dbReference type="NCBI Taxonomy" id="78346"/>
    <lineage>
        <taxon>Bacteria</taxon>
        <taxon>Bacillati</taxon>
        <taxon>Actinomycetota</taxon>
        <taxon>Actinomycetes</taxon>
        <taxon>Bifidobacteriales</taxon>
        <taxon>Bifidobacteriaceae</taxon>
        <taxon>Bifidobacterium</taxon>
    </lineage>
</organism>
<feature type="transmembrane region" description="Helical" evidence="2">
    <location>
        <begin position="245"/>
        <end position="265"/>
    </location>
</feature>
<gene>
    <name evidence="3" type="ORF">BRUM_1612</name>
</gene>
<dbReference type="AlphaFoldDB" id="A0A087CY49"/>
<reference evidence="3 4" key="1">
    <citation type="submission" date="2014-03" db="EMBL/GenBank/DDBJ databases">
        <title>Genomics of Bifidobacteria.</title>
        <authorList>
            <person name="Ventura M."/>
            <person name="Milani C."/>
            <person name="Lugli G.A."/>
        </authorList>
    </citation>
    <scope>NUCLEOTIDE SEQUENCE [LARGE SCALE GENOMIC DNA]</scope>
    <source>
        <strain evidence="3 4">LMG 21811</strain>
    </source>
</reference>
<proteinExistence type="predicted"/>
<evidence type="ECO:0000313" key="3">
    <source>
        <dbReference type="EMBL" id="KFI88199.1"/>
    </source>
</evidence>
<keyword evidence="4" id="KW-1185">Reference proteome</keyword>
<dbReference type="RefSeq" id="WP_026647132.1">
    <property type="nucleotide sequence ID" value="NZ_JGZL01000010.1"/>
</dbReference>
<feature type="transmembrane region" description="Helical" evidence="2">
    <location>
        <begin position="182"/>
        <end position="200"/>
    </location>
</feature>
<dbReference type="eggNOG" id="ENOG5032WBP">
    <property type="taxonomic scope" value="Bacteria"/>
</dbReference>
<feature type="region of interest" description="Disordered" evidence="1">
    <location>
        <begin position="1"/>
        <end position="22"/>
    </location>
</feature>
<sequence length="268" mass="29369">MEGYADQGTGTDSTDQIGFGAARRGRKKRSGLTVFQLKVIGAVALLLSAGSTTIVPLFFGSDTNNMTSLTAMVLSEVASWFAIPIYAWLLVQGFLKTHSRVAYGLQLFALAVVCEVPYDLATSGKTFDLGSQNPVFGLFVAFVVLTALEWVGEHYQKAMKVVFSVLLVVVGLLWDLLLRVGLRQHMMSIGAVTLGFALIFKLMRQYENSMMFTAGLFGAVMMITPGVGVAFVHYDNGRLGYKHSWTKWVFYALYPIILIICAFCAKLA</sequence>
<feature type="transmembrane region" description="Helical" evidence="2">
    <location>
        <begin position="103"/>
        <end position="121"/>
    </location>
</feature>
<accession>A0A087CY49</accession>
<keyword evidence="2" id="KW-0472">Membrane</keyword>
<evidence type="ECO:0000313" key="4">
    <source>
        <dbReference type="Proteomes" id="UP000029078"/>
    </source>
</evidence>
<keyword evidence="2" id="KW-0812">Transmembrane</keyword>
<dbReference type="STRING" id="78346.BRUM_1612"/>